<name>A0A1Y3PWT6_9BACI</name>
<organism evidence="6 7">
    <name type="scientific">Bacillus thermozeamaize</name>
    <dbReference type="NCBI Taxonomy" id="230954"/>
    <lineage>
        <taxon>Bacteria</taxon>
        <taxon>Bacillati</taxon>
        <taxon>Bacillota</taxon>
        <taxon>Bacilli</taxon>
        <taxon>Bacillales</taxon>
        <taxon>Bacillaceae</taxon>
        <taxon>Bacillus</taxon>
    </lineage>
</organism>
<comment type="similarity">
    <text evidence="1">Belongs to the ABC transporter superfamily.</text>
</comment>
<evidence type="ECO:0000256" key="1">
    <source>
        <dbReference type="ARBA" id="ARBA00005417"/>
    </source>
</evidence>
<dbReference type="GO" id="GO:0016887">
    <property type="term" value="F:ATP hydrolysis activity"/>
    <property type="evidence" value="ECO:0007669"/>
    <property type="project" value="InterPro"/>
</dbReference>
<dbReference type="Proteomes" id="UP000196475">
    <property type="component" value="Unassembled WGS sequence"/>
</dbReference>
<dbReference type="EMBL" id="LZRT01000036">
    <property type="protein sequence ID" value="OUM89668.1"/>
    <property type="molecule type" value="Genomic_DNA"/>
</dbReference>
<accession>A0A1Y3PWT6</accession>
<dbReference type="PROSITE" id="PS50893">
    <property type="entry name" value="ABC_TRANSPORTER_2"/>
    <property type="match status" value="1"/>
</dbReference>
<dbReference type="PANTHER" id="PTHR42734">
    <property type="entry name" value="METAL TRANSPORT SYSTEM ATP-BINDING PROTEIN TM_0124-RELATED"/>
    <property type="match status" value="1"/>
</dbReference>
<dbReference type="PROSITE" id="PS00211">
    <property type="entry name" value="ABC_TRANSPORTER_1"/>
    <property type="match status" value="1"/>
</dbReference>
<dbReference type="SMART" id="SM00382">
    <property type="entry name" value="AAA"/>
    <property type="match status" value="1"/>
</dbReference>
<dbReference type="GO" id="GO:0005524">
    <property type="term" value="F:ATP binding"/>
    <property type="evidence" value="ECO:0007669"/>
    <property type="project" value="UniProtKB-KW"/>
</dbReference>
<evidence type="ECO:0000256" key="3">
    <source>
        <dbReference type="ARBA" id="ARBA00022741"/>
    </source>
</evidence>
<dbReference type="InterPro" id="IPR027417">
    <property type="entry name" value="P-loop_NTPase"/>
</dbReference>
<dbReference type="Pfam" id="PF00005">
    <property type="entry name" value="ABC_tran"/>
    <property type="match status" value="1"/>
</dbReference>
<sequence>MANASQTAVLVEQVEWWRGEQHILKNINWQVKSGEHWAILGLNGSGKTTLLQMVAGYLWPSKGRITVLGNQYGRCDLREVRKAIGWVSSVLEERLNPAETVRDIVISGKFASFGLYEEWGEKEVEEAEKIMDVLGCRHLSGHRFGRLSQGEKQKVIIARALMSQPQLLILDEPCNGLDLYAREHLLDTISKLAEQQDGPTLLYVTHHIEEILPVFQCVLLMADGAVSAQGKKEEVLSDQNLTAAYRLAIHIEWREGRPWPQIFKRI</sequence>
<feature type="domain" description="ABC transporter" evidence="5">
    <location>
        <begin position="9"/>
        <end position="248"/>
    </location>
</feature>
<keyword evidence="3" id="KW-0547">Nucleotide-binding</keyword>
<keyword evidence="4 6" id="KW-0067">ATP-binding</keyword>
<protein>
    <submittedName>
        <fullName evidence="6">Molybdenum ABC transporter ATP-binding protein</fullName>
    </submittedName>
</protein>
<evidence type="ECO:0000256" key="4">
    <source>
        <dbReference type="ARBA" id="ARBA00022840"/>
    </source>
</evidence>
<dbReference type="InterPro" id="IPR050153">
    <property type="entry name" value="Metal_Ion_Import_ABC"/>
</dbReference>
<proteinExistence type="inferred from homology"/>
<dbReference type="AlphaFoldDB" id="A0A1Y3PWT6"/>
<dbReference type="SUPFAM" id="SSF52540">
    <property type="entry name" value="P-loop containing nucleoside triphosphate hydrolases"/>
    <property type="match status" value="1"/>
</dbReference>
<reference evidence="7" key="1">
    <citation type="submission" date="2016-06" db="EMBL/GenBank/DDBJ databases">
        <authorList>
            <person name="Nascimento L."/>
            <person name="Pereira R.V."/>
            <person name="Martins L.F."/>
            <person name="Quaggio R.B."/>
            <person name="Silva A.M."/>
            <person name="Setubal J.C."/>
        </authorList>
    </citation>
    <scope>NUCLEOTIDE SEQUENCE [LARGE SCALE GENOMIC DNA]</scope>
</reference>
<dbReference type="InterPro" id="IPR003439">
    <property type="entry name" value="ABC_transporter-like_ATP-bd"/>
</dbReference>
<keyword evidence="2" id="KW-0813">Transport</keyword>
<dbReference type="PANTHER" id="PTHR42734:SF17">
    <property type="entry name" value="METAL TRANSPORT SYSTEM ATP-BINDING PROTEIN TM_0124-RELATED"/>
    <property type="match status" value="1"/>
</dbReference>
<dbReference type="Gene3D" id="3.40.50.300">
    <property type="entry name" value="P-loop containing nucleotide triphosphate hydrolases"/>
    <property type="match status" value="1"/>
</dbReference>
<dbReference type="InterPro" id="IPR003593">
    <property type="entry name" value="AAA+_ATPase"/>
</dbReference>
<evidence type="ECO:0000256" key="2">
    <source>
        <dbReference type="ARBA" id="ARBA00022448"/>
    </source>
</evidence>
<gene>
    <name evidence="6" type="ORF">BAA01_02580</name>
</gene>
<evidence type="ECO:0000259" key="5">
    <source>
        <dbReference type="PROSITE" id="PS50893"/>
    </source>
</evidence>
<evidence type="ECO:0000313" key="6">
    <source>
        <dbReference type="EMBL" id="OUM89668.1"/>
    </source>
</evidence>
<comment type="caution">
    <text evidence="6">The sequence shown here is derived from an EMBL/GenBank/DDBJ whole genome shotgun (WGS) entry which is preliminary data.</text>
</comment>
<dbReference type="InterPro" id="IPR017871">
    <property type="entry name" value="ABC_transporter-like_CS"/>
</dbReference>
<evidence type="ECO:0000313" key="7">
    <source>
        <dbReference type="Proteomes" id="UP000196475"/>
    </source>
</evidence>